<name>A0ABY3X9H4_9GAMM</name>
<dbReference type="RefSeq" id="WP_057943784.1">
    <property type="nucleotide sequence ID" value="NZ_CP011131.1"/>
</dbReference>
<comment type="subcellular location">
    <subcellularLocation>
        <location evidence="1">Fimbrium</location>
    </subcellularLocation>
</comment>
<evidence type="ECO:0000313" key="8">
    <source>
        <dbReference type="EMBL" id="UNP28149.1"/>
    </source>
</evidence>
<evidence type="ECO:0000256" key="3">
    <source>
        <dbReference type="ARBA" id="ARBA00022558"/>
    </source>
</evidence>
<keyword evidence="5" id="KW-0106">Calcium</keyword>
<keyword evidence="4" id="KW-0479">Metal-binding</keyword>
<feature type="domain" description="PilY1 beta-propeller" evidence="7">
    <location>
        <begin position="1027"/>
        <end position="1370"/>
    </location>
</feature>
<accession>A0ABY3X9H4</accession>
<reference evidence="8 9" key="1">
    <citation type="submission" date="2022-03" db="EMBL/GenBank/DDBJ databases">
        <title>Complete genome sequence of Lysobacter capsici VKM B-2533 and Lysobacter gummosus 10.1.1, promising sources of lytic agents.</title>
        <authorList>
            <person name="Tarlachkov S.V."/>
            <person name="Kudryakova I.V."/>
            <person name="Afoshin A.S."/>
            <person name="Leontyevskaya E.A."/>
            <person name="Leontyevskaya N.V."/>
        </authorList>
    </citation>
    <scope>NUCLEOTIDE SEQUENCE [LARGE SCALE GENOMIC DNA]</scope>
    <source>
        <strain evidence="8 9">10.1.1</strain>
    </source>
</reference>
<evidence type="ECO:0000256" key="2">
    <source>
        <dbReference type="ARBA" id="ARBA00008387"/>
    </source>
</evidence>
<dbReference type="EMBL" id="CP093547">
    <property type="protein sequence ID" value="UNP28149.1"/>
    <property type="molecule type" value="Genomic_DNA"/>
</dbReference>
<protein>
    <submittedName>
        <fullName evidence="8">Pilus assembly protein PilC</fullName>
    </submittedName>
</protein>
<dbReference type="Pfam" id="PF05567">
    <property type="entry name" value="T4P_PilY1"/>
    <property type="match status" value="1"/>
</dbReference>
<evidence type="ECO:0000259" key="7">
    <source>
        <dbReference type="Pfam" id="PF05567"/>
    </source>
</evidence>
<evidence type="ECO:0000256" key="6">
    <source>
        <dbReference type="ARBA" id="ARBA00023263"/>
    </source>
</evidence>
<dbReference type="Proteomes" id="UP000829194">
    <property type="component" value="Chromosome"/>
</dbReference>
<evidence type="ECO:0000256" key="4">
    <source>
        <dbReference type="ARBA" id="ARBA00022723"/>
    </source>
</evidence>
<keyword evidence="3" id="KW-1029">Fimbrium biogenesis</keyword>
<proteinExistence type="inferred from homology"/>
<keyword evidence="6" id="KW-0281">Fimbrium</keyword>
<keyword evidence="9" id="KW-1185">Reference proteome</keyword>
<dbReference type="SUPFAM" id="SSF50998">
    <property type="entry name" value="Quinoprotein alcohol dehydrogenase-like"/>
    <property type="match status" value="1"/>
</dbReference>
<comment type="similarity">
    <text evidence="2">Belongs to the PilY1 family.</text>
</comment>
<evidence type="ECO:0000313" key="9">
    <source>
        <dbReference type="Proteomes" id="UP000829194"/>
    </source>
</evidence>
<dbReference type="InterPro" id="IPR011047">
    <property type="entry name" value="Quinoprotein_ADH-like_sf"/>
</dbReference>
<evidence type="ECO:0000256" key="1">
    <source>
        <dbReference type="ARBA" id="ARBA00004561"/>
    </source>
</evidence>
<sequence>MRTIFRLRHVPGLLAAAVLAAATWLGVHMVYLQAASNDYALAEKPLYVGGSAPPLMMLVASRDEQLFDKAYPDYTDLDGDGVVDATYNNRFDYEGYFDPFLCYAYDGSRFKAAGARNVDHKCGGAKGWSGNFLNWVTMSRLDVLRYVLYGGNRSTDSAVETVLERAHIPNDMHAWAKVYKGTDLKDYVAIAVSGTTTFCNASSGPTGAPLMRVASGSLSNWAVTEYNQCVVRDGSAGDPDRPVGTIVDFNVRVKVCDPTASEAGRERFCSRYGSSYKPTGLLQEYGESGRLRFGLVSGTYSKPRAGGVLRKNVGLFAGNGADPATCVAGDEVRLSDGTFCNQTDNGQGIVNALKRFKIVGWTGAGTDGAWNGATWGADCGNWGTSNRTDIGAGVLADPGGGTYKCSPWGNPISEMYSEALRYLSGETAATASFAENPLSDIKGARPAWVDPYGKKDATYGGGNSYCAACSIMVLSSGASSYDGDAVQEVSRLGSSAAAATKRVGDAEQISGNSFFVGSAAEPIATNLAMSHTFFCQNQAVSDLAYVRGICNEAPQREGSYLVAGLAEAAFAADLRSGNLPGKPAGIKVNATTFAVVLADGVPTAEIATSAGTIALTPYCQANPNAASKRTCQLGDTLVGKQESTGGSKHVYGRDMTASGGSFMFSWDGAPQGEANDRDFVYMLTYCIGGSCSDDTNPVNNPNYKGYDICWGSQSAVCGRDGRPAVGGDEVLVRTEMISLSTGNPVRVGFNASGSTSDALYPNVYAPQSPSGMEGQVFNLLNGGTPSASYPMDNPVNKVWNRPEVVKLKAAGQAVSALRPPLWYAAKYGASAQDLNSNGKPDWDDNGDGQPDNYLLARNPAKLKAELGKLISKAAGASPVTGGGGSGARLSAGNSFSIASSFDLRAGGNDWTGNLVANDTNLDGSVGSQRWAAATVLAGQAASGNRNIRVAMDATSIGASGTKQAAAKVRAFTEANLRSFDPAVTVRAQLGLSASDAGWIGTVTDADLVDYLRGKKNSAPLRVRSGLIGDIVNSSVEVVAAKDDFGYGAWSALGGGWKSALGESYKTFLADKRAAGVNTALVGANDGMLHAFDVADGSERFAFIPSSARERMGQLANPNYVHRYTVDGEIVSADVPTTSSGGWRTVAVAASAAGGKSVSALDLSAPAGFNDASVLWELRGSESGNPIMDDLGHVFGRPLVVPVTGATVGGAPRWVALFGNGVNSAGGAPALFVVDLNTGDVLARLKPGGSEYASRNGLFNIAAVALYNNDNVVDTVYGGDLQGNVWKFDLSATEVSSWKVAFNDAPLFSAEDHKGTTQPITGGLEVARGPGGGAVVLFGTGRYFASTDNLVPDDPPVQSFYGVYDRCIAADCVDRIAEGRAGLARRSVSEGTGSSGYVTRSIGRGGAGRDGWYLRLACGR</sequence>
<gene>
    <name evidence="8" type="ORF">MOV92_16815</name>
</gene>
<organism evidence="8 9">
    <name type="scientific">Lysobacter gummosus</name>
    <dbReference type="NCBI Taxonomy" id="262324"/>
    <lineage>
        <taxon>Bacteria</taxon>
        <taxon>Pseudomonadati</taxon>
        <taxon>Pseudomonadota</taxon>
        <taxon>Gammaproteobacteria</taxon>
        <taxon>Lysobacterales</taxon>
        <taxon>Lysobacteraceae</taxon>
        <taxon>Lysobacter</taxon>
    </lineage>
</organism>
<dbReference type="InterPro" id="IPR008707">
    <property type="entry name" value="B-propeller_PilY1"/>
</dbReference>
<evidence type="ECO:0000256" key="5">
    <source>
        <dbReference type="ARBA" id="ARBA00022837"/>
    </source>
</evidence>